<evidence type="ECO:0000313" key="1">
    <source>
        <dbReference type="EMBL" id="SVD62393.1"/>
    </source>
</evidence>
<dbReference type="EMBL" id="UINC01162573">
    <property type="protein sequence ID" value="SVD62393.1"/>
    <property type="molecule type" value="Genomic_DNA"/>
</dbReference>
<sequence length="246" mass="27677">MSAGMISHKGASNKLDQATREVTISIPAGVSTLLGIQYDFPSNTGLEPWENTRLEPLWWRKTKKMLDSFSIPSFFFFNTNPFATLKGSSGNEVKLSYSLMGLGLQWGRLRVETTKQDNGKIKNENTSSTSTAQNDYFYFSDGTNIHRVDSTSASIWRVMYASELPEGNNPENSWVWGIGYESVTLILLTQNDGERIIKMNSPIVDAGYQMNWTHAYFNIKFGYALTEAVTNFSYNEGFSVGIGYVW</sequence>
<organism evidence="1">
    <name type="scientific">marine metagenome</name>
    <dbReference type="NCBI Taxonomy" id="408172"/>
    <lineage>
        <taxon>unclassified sequences</taxon>
        <taxon>metagenomes</taxon>
        <taxon>ecological metagenomes</taxon>
    </lineage>
</organism>
<protein>
    <submittedName>
        <fullName evidence="1">Uncharacterized protein</fullName>
    </submittedName>
</protein>
<accession>A0A382WUM9</accession>
<proteinExistence type="predicted"/>
<gene>
    <name evidence="1" type="ORF">METZ01_LOCUS415247</name>
</gene>
<name>A0A382WUM9_9ZZZZ</name>
<reference evidence="1" key="1">
    <citation type="submission" date="2018-05" db="EMBL/GenBank/DDBJ databases">
        <authorList>
            <person name="Lanie J.A."/>
            <person name="Ng W.-L."/>
            <person name="Kazmierczak K.M."/>
            <person name="Andrzejewski T.M."/>
            <person name="Davidsen T.M."/>
            <person name="Wayne K.J."/>
            <person name="Tettelin H."/>
            <person name="Glass J.I."/>
            <person name="Rusch D."/>
            <person name="Podicherti R."/>
            <person name="Tsui H.-C.T."/>
            <person name="Winkler M.E."/>
        </authorList>
    </citation>
    <scope>NUCLEOTIDE SEQUENCE</scope>
</reference>
<dbReference type="AlphaFoldDB" id="A0A382WUM9"/>